<dbReference type="Proteomes" id="UP001341840">
    <property type="component" value="Unassembled WGS sequence"/>
</dbReference>
<feature type="region of interest" description="Disordered" evidence="2">
    <location>
        <begin position="49"/>
        <end position="152"/>
    </location>
</feature>
<sequence length="152" mass="17183">MTQVAANNQRFEVERNLQLALERQGREIAEIRRQVNLWNNNVSSKEAYPCWAQQQANPNLSESNFGASSSSQVDPKEPVPLRTAPPSPHFRPPKNEERRKLDEQKGRKLEHSARAPTPRRPEQQPWSSSPTPRCGHQCLGVPSPPQGQVIHA</sequence>
<organism evidence="3 4">
    <name type="scientific">Stylosanthes scabra</name>
    <dbReference type="NCBI Taxonomy" id="79078"/>
    <lineage>
        <taxon>Eukaryota</taxon>
        <taxon>Viridiplantae</taxon>
        <taxon>Streptophyta</taxon>
        <taxon>Embryophyta</taxon>
        <taxon>Tracheophyta</taxon>
        <taxon>Spermatophyta</taxon>
        <taxon>Magnoliopsida</taxon>
        <taxon>eudicotyledons</taxon>
        <taxon>Gunneridae</taxon>
        <taxon>Pentapetalae</taxon>
        <taxon>rosids</taxon>
        <taxon>fabids</taxon>
        <taxon>Fabales</taxon>
        <taxon>Fabaceae</taxon>
        <taxon>Papilionoideae</taxon>
        <taxon>50 kb inversion clade</taxon>
        <taxon>dalbergioids sensu lato</taxon>
        <taxon>Dalbergieae</taxon>
        <taxon>Pterocarpus clade</taxon>
        <taxon>Stylosanthes</taxon>
    </lineage>
</organism>
<feature type="compositionally biased region" description="Polar residues" evidence="2">
    <location>
        <begin position="52"/>
        <end position="73"/>
    </location>
</feature>
<proteinExistence type="predicted"/>
<dbReference type="EMBL" id="JASCZI010151635">
    <property type="protein sequence ID" value="MED6173820.1"/>
    <property type="molecule type" value="Genomic_DNA"/>
</dbReference>
<evidence type="ECO:0000313" key="3">
    <source>
        <dbReference type="EMBL" id="MED6173820.1"/>
    </source>
</evidence>
<feature type="compositionally biased region" description="Basic and acidic residues" evidence="2">
    <location>
        <begin position="93"/>
        <end position="113"/>
    </location>
</feature>
<keyword evidence="1" id="KW-0175">Coiled coil</keyword>
<accession>A0ABU6VJM1</accession>
<name>A0ABU6VJM1_9FABA</name>
<reference evidence="3 4" key="1">
    <citation type="journal article" date="2023" name="Plants (Basel)">
        <title>Bridging the Gap: Combining Genomics and Transcriptomics Approaches to Understand Stylosanthes scabra, an Orphan Legume from the Brazilian Caatinga.</title>
        <authorList>
            <person name="Ferreira-Neto J.R.C."/>
            <person name="da Silva M.D."/>
            <person name="Binneck E."/>
            <person name="de Melo N.F."/>
            <person name="da Silva R.H."/>
            <person name="de Melo A.L.T.M."/>
            <person name="Pandolfi V."/>
            <person name="Bustamante F.O."/>
            <person name="Brasileiro-Vidal A.C."/>
            <person name="Benko-Iseppon A.M."/>
        </authorList>
    </citation>
    <scope>NUCLEOTIDE SEQUENCE [LARGE SCALE GENOMIC DNA]</scope>
    <source>
        <tissue evidence="3">Leaves</tissue>
    </source>
</reference>
<protein>
    <submittedName>
        <fullName evidence="3">Uncharacterized protein</fullName>
    </submittedName>
</protein>
<evidence type="ECO:0000256" key="2">
    <source>
        <dbReference type="SAM" id="MobiDB-lite"/>
    </source>
</evidence>
<comment type="caution">
    <text evidence="3">The sequence shown here is derived from an EMBL/GenBank/DDBJ whole genome shotgun (WGS) entry which is preliminary data.</text>
</comment>
<gene>
    <name evidence="3" type="ORF">PIB30_063276</name>
</gene>
<feature type="coiled-coil region" evidence="1">
    <location>
        <begin position="14"/>
        <end position="41"/>
    </location>
</feature>
<keyword evidence="4" id="KW-1185">Reference proteome</keyword>
<evidence type="ECO:0000313" key="4">
    <source>
        <dbReference type="Proteomes" id="UP001341840"/>
    </source>
</evidence>
<evidence type="ECO:0000256" key="1">
    <source>
        <dbReference type="SAM" id="Coils"/>
    </source>
</evidence>